<dbReference type="Gene3D" id="2.40.480.10">
    <property type="entry name" value="Allene oxide cyclase-like"/>
    <property type="match status" value="1"/>
</dbReference>
<dbReference type="PANTHER" id="PTHR21495">
    <property type="entry name" value="NUCLEOPORIN-RELATED"/>
    <property type="match status" value="1"/>
</dbReference>
<keyword evidence="4" id="KW-0052">Apoplast</keyword>
<keyword evidence="3 4" id="KW-0964">Secreted</keyword>
<comment type="function">
    <text evidence="4">Dirigent proteins impart stereoselectivity on the phenoxy radical-coupling reaction, yielding optically active lignans from two molecules of coniferyl alcohol in the biosynthesis of lignans, flavonolignans, and alkaloids and thus plays a central role in plant secondary metabolism.</text>
</comment>
<comment type="subunit">
    <text evidence="2 4">Homodimer.</text>
</comment>
<feature type="signal peptide" evidence="4">
    <location>
        <begin position="1"/>
        <end position="26"/>
    </location>
</feature>
<evidence type="ECO:0000256" key="4">
    <source>
        <dbReference type="RuleBase" id="RU363099"/>
    </source>
</evidence>
<gene>
    <name evidence="5" type="ORF">ILEXP_LOCUS26050</name>
    <name evidence="6" type="ORF">ILEXP_LOCUS44893</name>
</gene>
<proteinExistence type="inferred from homology"/>
<dbReference type="InterPro" id="IPR044859">
    <property type="entry name" value="Allene_oxi_cyc_Dirigent"/>
</dbReference>
<protein>
    <recommendedName>
        <fullName evidence="4">Dirigent protein</fullName>
    </recommendedName>
</protein>
<sequence length="211" mass="22775">MASFLSYTLISFYFILFLALAGNSNGSYSEELSEGIVMKQTEKTTHLHFYFHDILSGNDPSVIRIAGTPDYSSFGDTYVIDDALTEGPDPTSKLIGRAQGMYAVATQHEMALLMVINYAFIEGEYNGSSISILGRNLVMNDERDMPIVGGSGLFRFARGYALAHTAWFDVKTGDATVEYNVEGALGGNGAAAEMVDLTFALPPGATTESCN</sequence>
<reference evidence="6 7" key="1">
    <citation type="submission" date="2024-02" db="EMBL/GenBank/DDBJ databases">
        <authorList>
            <person name="Vignale AGUSTIN F."/>
            <person name="Sosa J E."/>
            <person name="Modenutti C."/>
        </authorList>
    </citation>
    <scope>NUCLEOTIDE SEQUENCE [LARGE SCALE GENOMIC DNA]</scope>
</reference>
<comment type="caution">
    <text evidence="6">The sequence shown here is derived from an EMBL/GenBank/DDBJ whole genome shotgun (WGS) entry which is preliminary data.</text>
</comment>
<feature type="chain" id="PRO_5044523415" description="Dirigent protein" evidence="4">
    <location>
        <begin position="27"/>
        <end position="211"/>
    </location>
</feature>
<dbReference type="AlphaFoldDB" id="A0ABC8U4U3"/>
<accession>A0ABC8U4U3</accession>
<evidence type="ECO:0000313" key="6">
    <source>
        <dbReference type="EMBL" id="CAK9175098.1"/>
    </source>
</evidence>
<comment type="similarity">
    <text evidence="1 4">Belongs to the plant dirigent protein family.</text>
</comment>
<dbReference type="GO" id="GO:0048046">
    <property type="term" value="C:apoplast"/>
    <property type="evidence" value="ECO:0007669"/>
    <property type="project" value="UniProtKB-SubCell"/>
</dbReference>
<dbReference type="GO" id="GO:0009699">
    <property type="term" value="P:phenylpropanoid biosynthetic process"/>
    <property type="evidence" value="ECO:0007669"/>
    <property type="project" value="UniProtKB-ARBA"/>
</dbReference>
<evidence type="ECO:0000256" key="2">
    <source>
        <dbReference type="ARBA" id="ARBA00011738"/>
    </source>
</evidence>
<evidence type="ECO:0000256" key="3">
    <source>
        <dbReference type="ARBA" id="ARBA00022525"/>
    </source>
</evidence>
<name>A0ABC8U4U3_9AQUA</name>
<dbReference type="Pfam" id="PF03018">
    <property type="entry name" value="Dirigent"/>
    <property type="match status" value="1"/>
</dbReference>
<keyword evidence="4" id="KW-0732">Signal</keyword>
<dbReference type="InterPro" id="IPR004265">
    <property type="entry name" value="Dirigent"/>
</dbReference>
<keyword evidence="7" id="KW-1185">Reference proteome</keyword>
<dbReference type="EMBL" id="CAUOFW020003010">
    <property type="protein sequence ID" value="CAK9157490.1"/>
    <property type="molecule type" value="Genomic_DNA"/>
</dbReference>
<evidence type="ECO:0000313" key="7">
    <source>
        <dbReference type="Proteomes" id="UP001642360"/>
    </source>
</evidence>
<organism evidence="6 7">
    <name type="scientific">Ilex paraguariensis</name>
    <name type="common">yerba mate</name>
    <dbReference type="NCBI Taxonomy" id="185542"/>
    <lineage>
        <taxon>Eukaryota</taxon>
        <taxon>Viridiplantae</taxon>
        <taxon>Streptophyta</taxon>
        <taxon>Embryophyta</taxon>
        <taxon>Tracheophyta</taxon>
        <taxon>Spermatophyta</taxon>
        <taxon>Magnoliopsida</taxon>
        <taxon>eudicotyledons</taxon>
        <taxon>Gunneridae</taxon>
        <taxon>Pentapetalae</taxon>
        <taxon>asterids</taxon>
        <taxon>campanulids</taxon>
        <taxon>Aquifoliales</taxon>
        <taxon>Aquifoliaceae</taxon>
        <taxon>Ilex</taxon>
    </lineage>
</organism>
<dbReference type="EMBL" id="CAUOFW020006536">
    <property type="protein sequence ID" value="CAK9175098.1"/>
    <property type="molecule type" value="Genomic_DNA"/>
</dbReference>
<evidence type="ECO:0000313" key="5">
    <source>
        <dbReference type="EMBL" id="CAK9157490.1"/>
    </source>
</evidence>
<evidence type="ECO:0000256" key="1">
    <source>
        <dbReference type="ARBA" id="ARBA00010746"/>
    </source>
</evidence>
<dbReference type="Proteomes" id="UP001642360">
    <property type="component" value="Unassembled WGS sequence"/>
</dbReference>
<comment type="subcellular location">
    <subcellularLocation>
        <location evidence="4">Secreted</location>
        <location evidence="4">Extracellular space</location>
        <location evidence="4">Apoplast</location>
    </subcellularLocation>
</comment>